<evidence type="ECO:0000313" key="9">
    <source>
        <dbReference type="EMBL" id="KAK2187968.1"/>
    </source>
</evidence>
<evidence type="ECO:0000256" key="5">
    <source>
        <dbReference type="ARBA" id="ARBA00023136"/>
    </source>
</evidence>
<dbReference type="GO" id="GO:0005783">
    <property type="term" value="C:endoplasmic reticulum"/>
    <property type="evidence" value="ECO:0007669"/>
    <property type="project" value="TreeGrafter"/>
</dbReference>
<dbReference type="Pfam" id="PF01529">
    <property type="entry name" value="DHHC"/>
    <property type="match status" value="1"/>
</dbReference>
<dbReference type="EC" id="2.3.1.225" evidence="7"/>
<evidence type="ECO:0000256" key="7">
    <source>
        <dbReference type="RuleBase" id="RU079119"/>
    </source>
</evidence>
<gene>
    <name evidence="9" type="ORF">NP493_148g02000</name>
</gene>
<dbReference type="Proteomes" id="UP001209878">
    <property type="component" value="Unassembled WGS sequence"/>
</dbReference>
<sequence>MGATNNSNSTSRQSRYNGWSWPPHPFQPIAWGCLIYLSIFYFSTIEPGLLQPGRIAGYAVMGLLLVIHFVVHILACTVNPADPNVIRKMEGKKRQEMPTFDRTKHKHVIENQHCYLCDVNVADKSKHCSACNKCVSNFDHHCKWLNNCVGDRNYRLFIATLVTAIAGAIIIVSLCLMQFVAYFTDRNSGSLLQQYRDALALPTSSTGNVTVMSTPPPVSITTAANYSGKTSPVPTAQKPVFRVLWVVVSDRLWLAMVMLTALLALTGMGLLGHLLGFHVYLMYRGISTYEYVVQLREKAEKEAREKQMEGGKIELANSKSSKVCSNGRNKTHGIFILSCAYHVHMCTL</sequence>
<dbReference type="GO" id="GO:0019706">
    <property type="term" value="F:protein-cysteine S-palmitoyltransferase activity"/>
    <property type="evidence" value="ECO:0007669"/>
    <property type="project" value="UniProtKB-EC"/>
</dbReference>
<dbReference type="InterPro" id="IPR039859">
    <property type="entry name" value="PFA4/ZDH16/20/ERF2-like"/>
</dbReference>
<feature type="transmembrane region" description="Helical" evidence="7">
    <location>
        <begin position="55"/>
        <end position="78"/>
    </location>
</feature>
<keyword evidence="4 7" id="KW-1133">Transmembrane helix</keyword>
<keyword evidence="3 7" id="KW-0812">Transmembrane</keyword>
<keyword evidence="2 7" id="KW-0808">Transferase</keyword>
<comment type="caution">
    <text evidence="9">The sequence shown here is derived from an EMBL/GenBank/DDBJ whole genome shotgun (WGS) entry which is preliminary data.</text>
</comment>
<evidence type="ECO:0000256" key="3">
    <source>
        <dbReference type="ARBA" id="ARBA00022692"/>
    </source>
</evidence>
<evidence type="ECO:0000256" key="2">
    <source>
        <dbReference type="ARBA" id="ARBA00022679"/>
    </source>
</evidence>
<dbReference type="EMBL" id="JAODUO010000148">
    <property type="protein sequence ID" value="KAK2187968.1"/>
    <property type="molecule type" value="Genomic_DNA"/>
</dbReference>
<organism evidence="9 10">
    <name type="scientific">Ridgeia piscesae</name>
    <name type="common">Tubeworm</name>
    <dbReference type="NCBI Taxonomy" id="27915"/>
    <lineage>
        <taxon>Eukaryota</taxon>
        <taxon>Metazoa</taxon>
        <taxon>Spiralia</taxon>
        <taxon>Lophotrochozoa</taxon>
        <taxon>Annelida</taxon>
        <taxon>Polychaeta</taxon>
        <taxon>Sedentaria</taxon>
        <taxon>Canalipalpata</taxon>
        <taxon>Sabellida</taxon>
        <taxon>Siboglinidae</taxon>
        <taxon>Ridgeia</taxon>
    </lineage>
</organism>
<keyword evidence="5 7" id="KW-0472">Membrane</keyword>
<evidence type="ECO:0000313" key="10">
    <source>
        <dbReference type="Proteomes" id="UP001209878"/>
    </source>
</evidence>
<dbReference type="PROSITE" id="PS50216">
    <property type="entry name" value="DHHC"/>
    <property type="match status" value="1"/>
</dbReference>
<comment type="subcellular location">
    <subcellularLocation>
        <location evidence="1">Membrane</location>
        <topology evidence="1">Multi-pass membrane protein</topology>
    </subcellularLocation>
</comment>
<evidence type="ECO:0000256" key="6">
    <source>
        <dbReference type="ARBA" id="ARBA00023315"/>
    </source>
</evidence>
<evidence type="ECO:0000256" key="4">
    <source>
        <dbReference type="ARBA" id="ARBA00022989"/>
    </source>
</evidence>
<feature type="transmembrane region" description="Helical" evidence="7">
    <location>
        <begin position="156"/>
        <end position="183"/>
    </location>
</feature>
<dbReference type="PANTHER" id="PTHR22883">
    <property type="entry name" value="ZINC FINGER DHHC DOMAIN CONTAINING PROTEIN"/>
    <property type="match status" value="1"/>
</dbReference>
<reference evidence="9" key="1">
    <citation type="journal article" date="2023" name="Mol. Biol. Evol.">
        <title>Third-Generation Sequencing Reveals the Adaptive Role of the Epigenome in Three Deep-Sea Polychaetes.</title>
        <authorList>
            <person name="Perez M."/>
            <person name="Aroh O."/>
            <person name="Sun Y."/>
            <person name="Lan Y."/>
            <person name="Juniper S.K."/>
            <person name="Young C.R."/>
            <person name="Angers B."/>
            <person name="Qian P.Y."/>
        </authorList>
    </citation>
    <scope>NUCLEOTIDE SEQUENCE</scope>
    <source>
        <strain evidence="9">R07B-5</strain>
    </source>
</reference>
<protein>
    <recommendedName>
        <fullName evidence="7">Palmitoyltransferase</fullName>
        <ecNumber evidence="7">2.3.1.225</ecNumber>
    </recommendedName>
</protein>
<evidence type="ECO:0000259" key="8">
    <source>
        <dbReference type="Pfam" id="PF01529"/>
    </source>
</evidence>
<comment type="domain">
    <text evidence="7">The DHHC domain is required for palmitoyltransferase activity.</text>
</comment>
<keyword evidence="10" id="KW-1185">Reference proteome</keyword>
<name>A0AAD9UFW4_RIDPI</name>
<dbReference type="GO" id="GO:0005794">
    <property type="term" value="C:Golgi apparatus"/>
    <property type="evidence" value="ECO:0007669"/>
    <property type="project" value="TreeGrafter"/>
</dbReference>
<dbReference type="GO" id="GO:0006612">
    <property type="term" value="P:protein targeting to membrane"/>
    <property type="evidence" value="ECO:0007669"/>
    <property type="project" value="TreeGrafter"/>
</dbReference>
<dbReference type="PANTHER" id="PTHR22883:SF203">
    <property type="entry name" value="PALMITOYLTRANSFERASE"/>
    <property type="match status" value="1"/>
</dbReference>
<comment type="similarity">
    <text evidence="7">Belongs to the DHHC palmitoyltransferase family.</text>
</comment>
<proteinExistence type="inferred from homology"/>
<comment type="catalytic activity">
    <reaction evidence="7">
        <text>L-cysteinyl-[protein] + hexadecanoyl-CoA = S-hexadecanoyl-L-cysteinyl-[protein] + CoA</text>
        <dbReference type="Rhea" id="RHEA:36683"/>
        <dbReference type="Rhea" id="RHEA-COMP:10131"/>
        <dbReference type="Rhea" id="RHEA-COMP:11032"/>
        <dbReference type="ChEBI" id="CHEBI:29950"/>
        <dbReference type="ChEBI" id="CHEBI:57287"/>
        <dbReference type="ChEBI" id="CHEBI:57379"/>
        <dbReference type="ChEBI" id="CHEBI:74151"/>
        <dbReference type="EC" id="2.3.1.225"/>
    </reaction>
</comment>
<dbReference type="AlphaFoldDB" id="A0AAD9UFW4"/>
<keyword evidence="6 7" id="KW-0012">Acyltransferase</keyword>
<evidence type="ECO:0000256" key="1">
    <source>
        <dbReference type="ARBA" id="ARBA00004141"/>
    </source>
</evidence>
<feature type="domain" description="Palmitoyltransferase DHHC" evidence="8">
    <location>
        <begin position="109"/>
        <end position="293"/>
    </location>
</feature>
<dbReference type="InterPro" id="IPR001594">
    <property type="entry name" value="Palmitoyltrfase_DHHC"/>
</dbReference>
<dbReference type="GO" id="GO:0016020">
    <property type="term" value="C:membrane"/>
    <property type="evidence" value="ECO:0007669"/>
    <property type="project" value="UniProtKB-SubCell"/>
</dbReference>
<feature type="transmembrane region" description="Helical" evidence="7">
    <location>
        <begin position="252"/>
        <end position="275"/>
    </location>
</feature>
<accession>A0AAD9UFW4</accession>
<feature type="transmembrane region" description="Helical" evidence="7">
    <location>
        <begin position="25"/>
        <end position="43"/>
    </location>
</feature>